<dbReference type="AlphaFoldDB" id="A0A8H7ZJE7"/>
<feature type="compositionally biased region" description="Basic and acidic residues" evidence="1">
    <location>
        <begin position="76"/>
        <end position="93"/>
    </location>
</feature>
<comment type="caution">
    <text evidence="2">The sequence shown here is derived from an EMBL/GenBank/DDBJ whole genome shotgun (WGS) entry which is preliminary data.</text>
</comment>
<dbReference type="Proteomes" id="UP000669133">
    <property type="component" value="Unassembled WGS sequence"/>
</dbReference>
<accession>A0A8H7ZJE7</accession>
<dbReference type="GeneID" id="93650918"/>
<reference evidence="2 3" key="1">
    <citation type="submission" date="2020-12" db="EMBL/GenBank/DDBJ databases">
        <title>Effect of drift, selection, and recombination on the evolution of hybrid genomes in Candida yeast pathogens.</title>
        <authorList>
            <person name="Mixao V."/>
            <person name="Ksiezopolska E."/>
            <person name="Saus E."/>
            <person name="Boekhout T."/>
            <person name="Gacser A."/>
            <person name="Gabaldon T."/>
        </authorList>
    </citation>
    <scope>NUCLEOTIDE SEQUENCE [LARGE SCALE GENOMIC DNA]</scope>
    <source>
        <strain evidence="2 3">BP57</strain>
    </source>
</reference>
<dbReference type="RefSeq" id="XP_067549524.1">
    <property type="nucleotide sequence ID" value="XM_067691127.1"/>
</dbReference>
<dbReference type="GO" id="GO:0046982">
    <property type="term" value="F:protein heterodimerization activity"/>
    <property type="evidence" value="ECO:0007669"/>
    <property type="project" value="InterPro"/>
</dbReference>
<dbReference type="Gene3D" id="1.10.20.10">
    <property type="entry name" value="Histone, subunit A"/>
    <property type="match status" value="1"/>
</dbReference>
<name>A0A8H7ZJE7_9ASCO</name>
<dbReference type="OrthoDB" id="2543597at2759"/>
<keyword evidence="3" id="KW-1185">Reference proteome</keyword>
<proteinExistence type="predicted"/>
<dbReference type="InterPro" id="IPR009072">
    <property type="entry name" value="Histone-fold"/>
</dbReference>
<dbReference type="EMBL" id="JAEOAQ010000002">
    <property type="protein sequence ID" value="KAG5420408.1"/>
    <property type="molecule type" value="Genomic_DNA"/>
</dbReference>
<evidence type="ECO:0000313" key="2">
    <source>
        <dbReference type="EMBL" id="KAG5420408.1"/>
    </source>
</evidence>
<organism evidence="2 3">
    <name type="scientific">Candida metapsilosis</name>
    <dbReference type="NCBI Taxonomy" id="273372"/>
    <lineage>
        <taxon>Eukaryota</taxon>
        <taxon>Fungi</taxon>
        <taxon>Dikarya</taxon>
        <taxon>Ascomycota</taxon>
        <taxon>Saccharomycotina</taxon>
        <taxon>Pichiomycetes</taxon>
        <taxon>Debaryomycetaceae</taxon>
        <taxon>Candida/Lodderomyces clade</taxon>
        <taxon>Candida</taxon>
    </lineage>
</organism>
<feature type="region of interest" description="Disordered" evidence="1">
    <location>
        <begin position="66"/>
        <end position="93"/>
    </location>
</feature>
<gene>
    <name evidence="2" type="ORF">I9W82_002289</name>
</gene>
<protein>
    <submittedName>
        <fullName evidence="2">Uncharacterized protein</fullName>
    </submittedName>
</protein>
<sequence>MSKVEKNRKAYNAEKFRKLLHAKLKSSQNHELGGEFSLQKDNSDVMIYLLYLSFMDEVLKKAKEKSIGPGDEGEITEQRTKLAGKEVTERFKM</sequence>
<evidence type="ECO:0000313" key="3">
    <source>
        <dbReference type="Proteomes" id="UP000669133"/>
    </source>
</evidence>
<evidence type="ECO:0000256" key="1">
    <source>
        <dbReference type="SAM" id="MobiDB-lite"/>
    </source>
</evidence>